<evidence type="ECO:0000313" key="3">
    <source>
        <dbReference type="Proteomes" id="UP001057375"/>
    </source>
</evidence>
<keyword evidence="3" id="KW-1185">Reference proteome</keyword>
<protein>
    <submittedName>
        <fullName evidence="2">Uncharacterized protein</fullName>
    </submittedName>
</protein>
<accession>A0ABQ5K010</accession>
<name>A0ABQ5K010_9EUKA</name>
<comment type="caution">
    <text evidence="2">The sequence shown here is derived from an EMBL/GenBank/DDBJ whole genome shotgun (WGS) entry which is preliminary data.</text>
</comment>
<gene>
    <name evidence="2" type="ORF">ADUPG1_012609</name>
</gene>
<feature type="compositionally biased region" description="Basic and acidic residues" evidence="1">
    <location>
        <begin position="541"/>
        <end position="569"/>
    </location>
</feature>
<dbReference type="Proteomes" id="UP001057375">
    <property type="component" value="Unassembled WGS sequence"/>
</dbReference>
<reference evidence="2" key="1">
    <citation type="submission" date="2022-03" db="EMBL/GenBank/DDBJ databases">
        <title>Draft genome sequence of Aduncisulcus paluster, a free-living microaerophilic Fornicata.</title>
        <authorList>
            <person name="Yuyama I."/>
            <person name="Kume K."/>
            <person name="Tamura T."/>
            <person name="Inagaki Y."/>
            <person name="Hashimoto T."/>
        </authorList>
    </citation>
    <scope>NUCLEOTIDE SEQUENCE</scope>
    <source>
        <strain evidence="2">NY0171</strain>
    </source>
</reference>
<dbReference type="EMBL" id="BQXS01012501">
    <property type="protein sequence ID" value="GKT24030.1"/>
    <property type="molecule type" value="Genomic_DNA"/>
</dbReference>
<feature type="region of interest" description="Disordered" evidence="1">
    <location>
        <begin position="533"/>
        <end position="599"/>
    </location>
</feature>
<sequence>MKKLGTCIHATMAAYDCRYFSHFGIAARNIVGCIKDECSDENTELLRKLCYYFAKSREYDMSCAVAKRIIDTCKEGDKPSSTGESNLFSVHWLDRFLYALLLFKTDRVGIAKRIIYTIVSDIHSFKDSPREITPETYDEYCQDSHEFQLQSICSYLFLSVLLGENQTECIKFLKFIENEEIYRNKVAHSVKEMTKKRAQQWRKDDVTSSPTVPNSMVRYISSHDDKSLDLEYLSNPLIISLIIRSFELIYSFGLPLLVLRLIPLSDWIFASISHYNPTELKSNTSLIGMERQILWIKSLSWCECSRLEPRMEQRESPDMKRLSDSAVHLAWSSFLPFLPAFLSLSMLPASPLYPSHALSHLLSHPSLSFLRSDASASASASSSSPPDDSLPHLVLLGEHLCECGWTICGLDVLTYAEGVRKRIEENPIDSDKQSLKSTTRGTHSLSKKTGTGDMSFTVHSLAAVGVSKSDSDISTNEFDLLSLMESQETKSSLSLAFLLAYYELRCSIEFLLGYSHTHSLLTSENPFFPFMKKSKKRKRLSKGDNKERSPGSSREDPPLTDRDDERGMSARDGLFSTPRGLKEATDASKTSPMRSVSSLSRSRVFLSHNQSNIGVSVLKQQILRDKLVISSHTSPMSFAEISRARREVLGKEGTSNRVYAQTSTTAATYSKRCIKEMEDLHSKRMRALSTRGCDSFEETIARRYGVREGDSIPPIVLSMCGLSLALTGEEEESDIFINKAISMSPLSPFPWLCLSLAHLARGCVDAAYTATSIVMKVDVFVNVHWSVLCDVGAILYLCGRMKECLDVLVEARERARKEFRSGGGIRWVSVFVQLHLLLSDVYSDLGLVQEESDVINELYEYITINNHLFKPNIQGEMEERLVRLKLML</sequence>
<proteinExistence type="predicted"/>
<evidence type="ECO:0000313" key="2">
    <source>
        <dbReference type="EMBL" id="GKT24030.1"/>
    </source>
</evidence>
<evidence type="ECO:0000256" key="1">
    <source>
        <dbReference type="SAM" id="MobiDB-lite"/>
    </source>
</evidence>
<organism evidence="2 3">
    <name type="scientific">Aduncisulcus paluster</name>
    <dbReference type="NCBI Taxonomy" id="2918883"/>
    <lineage>
        <taxon>Eukaryota</taxon>
        <taxon>Metamonada</taxon>
        <taxon>Carpediemonas-like organisms</taxon>
        <taxon>Aduncisulcus</taxon>
    </lineage>
</organism>